<evidence type="ECO:0000256" key="4">
    <source>
        <dbReference type="SAM" id="Coils"/>
    </source>
</evidence>
<reference evidence="5 6" key="1">
    <citation type="submission" date="2019-06" db="EMBL/GenBank/DDBJ databases">
        <title>Genomic insights into carbon and energy metabolism of Deferribacter autotrophicus revealed new metabolic traits in the phylum Deferribacteres.</title>
        <authorList>
            <person name="Slobodkin A.I."/>
            <person name="Slobodkina G.B."/>
            <person name="Allioux M."/>
            <person name="Alain K."/>
            <person name="Jebbar M."/>
            <person name="Shadrin V."/>
            <person name="Kublanov I.V."/>
            <person name="Toshchakov S.V."/>
            <person name="Bonch-Osmolovskaya E.A."/>
        </authorList>
    </citation>
    <scope>NUCLEOTIDE SEQUENCE [LARGE SCALE GENOMIC DNA]</scope>
    <source>
        <strain evidence="5 6">SL50</strain>
    </source>
</reference>
<dbReference type="Pfam" id="PF00515">
    <property type="entry name" value="TPR_1"/>
    <property type="match status" value="1"/>
</dbReference>
<keyword evidence="6" id="KW-1185">Reference proteome</keyword>
<accession>A0A5A8F1V6</accession>
<dbReference type="Gene3D" id="1.25.40.10">
    <property type="entry name" value="Tetratricopeptide repeat domain"/>
    <property type="match status" value="2"/>
</dbReference>
<evidence type="ECO:0000313" key="5">
    <source>
        <dbReference type="EMBL" id="KAA0257295.1"/>
    </source>
</evidence>
<dbReference type="InterPro" id="IPR050498">
    <property type="entry name" value="Ycf3"/>
</dbReference>
<dbReference type="SMART" id="SM00028">
    <property type="entry name" value="TPR"/>
    <property type="match status" value="6"/>
</dbReference>
<sequence>MCKYLLSFFQFLFLLNFLITNGYAETKEIISEGIYNMGDMETPFFAERMALLNAKRNALEEAGTYIESFTKIENFKLTKDEIKILSSGIIKLEVLDKKRLVSNNGIQFWVKIKAVIETDELTDMINIIRANEKTFLENYKKLLQDYSKVLKELDNLKKQMSKTTDKQEMKMIQNQINKNRNRLLATQYYDEGFWYFLRNENFKAIDSLSKAINLDQNNSTYYEFRSRIYMTLGQFDNAIKDLNKVLELQPNKSEYYAIRGVLYSIQHQREKALSDFNIAILLDPENIEALVQRGIIYSEKKEYSNALSDFNKVIILNPNKANAYSLRGTIYQKLGNYQQALNDFNKAVELNPNELLVYDQRGLLFLEIKRYNDALKDFLTACQLGDSYGCKLLKNLNSKLNKK</sequence>
<gene>
    <name evidence="5" type="ORF">FHQ18_09605</name>
</gene>
<protein>
    <submittedName>
        <fullName evidence="5">Tetratricopeptide repeat protein</fullName>
    </submittedName>
</protein>
<keyword evidence="4" id="KW-0175">Coiled coil</keyword>
<evidence type="ECO:0000256" key="2">
    <source>
        <dbReference type="ARBA" id="ARBA00022803"/>
    </source>
</evidence>
<dbReference type="AlphaFoldDB" id="A0A5A8F1V6"/>
<dbReference type="InterPro" id="IPR019734">
    <property type="entry name" value="TPR_rpt"/>
</dbReference>
<organism evidence="5 6">
    <name type="scientific">Deferribacter autotrophicus</name>
    <dbReference type="NCBI Taxonomy" id="500465"/>
    <lineage>
        <taxon>Bacteria</taxon>
        <taxon>Pseudomonadati</taxon>
        <taxon>Deferribacterota</taxon>
        <taxon>Deferribacteres</taxon>
        <taxon>Deferribacterales</taxon>
        <taxon>Deferribacteraceae</taxon>
        <taxon>Deferribacter</taxon>
    </lineage>
</organism>
<feature type="coiled-coil region" evidence="4">
    <location>
        <begin position="136"/>
        <end position="166"/>
    </location>
</feature>
<proteinExistence type="predicted"/>
<dbReference type="Pfam" id="PF13181">
    <property type="entry name" value="TPR_8"/>
    <property type="match status" value="2"/>
</dbReference>
<feature type="repeat" description="TPR" evidence="3">
    <location>
        <begin position="219"/>
        <end position="252"/>
    </location>
</feature>
<name>A0A5A8F1V6_9BACT</name>
<dbReference type="Proteomes" id="UP000322876">
    <property type="component" value="Unassembled WGS sequence"/>
</dbReference>
<evidence type="ECO:0000313" key="6">
    <source>
        <dbReference type="Proteomes" id="UP000322876"/>
    </source>
</evidence>
<feature type="repeat" description="TPR" evidence="3">
    <location>
        <begin position="287"/>
        <end position="320"/>
    </location>
</feature>
<feature type="repeat" description="TPR" evidence="3">
    <location>
        <begin position="321"/>
        <end position="354"/>
    </location>
</feature>
<dbReference type="PANTHER" id="PTHR44858:SF1">
    <property type="entry name" value="UDP-N-ACETYLGLUCOSAMINE--PEPTIDE N-ACETYLGLUCOSAMINYLTRANSFERASE SPINDLY-RELATED"/>
    <property type="match status" value="1"/>
</dbReference>
<dbReference type="SUPFAM" id="SSF81901">
    <property type="entry name" value="HCP-like"/>
    <property type="match status" value="1"/>
</dbReference>
<dbReference type="PANTHER" id="PTHR44858">
    <property type="entry name" value="TETRATRICOPEPTIDE REPEAT PROTEIN 6"/>
    <property type="match status" value="1"/>
</dbReference>
<dbReference type="RefSeq" id="WP_149266968.1">
    <property type="nucleotide sequence ID" value="NZ_VFJB01000008.1"/>
</dbReference>
<evidence type="ECO:0000256" key="3">
    <source>
        <dbReference type="PROSITE-ProRule" id="PRU00339"/>
    </source>
</evidence>
<dbReference type="PROSITE" id="PS50293">
    <property type="entry name" value="TPR_REGION"/>
    <property type="match status" value="2"/>
</dbReference>
<evidence type="ECO:0000256" key="1">
    <source>
        <dbReference type="ARBA" id="ARBA00022737"/>
    </source>
</evidence>
<keyword evidence="1" id="KW-0677">Repeat</keyword>
<feature type="repeat" description="TPR" evidence="3">
    <location>
        <begin position="253"/>
        <end position="286"/>
    </location>
</feature>
<keyword evidence="2 3" id="KW-0802">TPR repeat</keyword>
<comment type="caution">
    <text evidence="5">The sequence shown here is derived from an EMBL/GenBank/DDBJ whole genome shotgun (WGS) entry which is preliminary data.</text>
</comment>
<feature type="repeat" description="TPR" evidence="3">
    <location>
        <begin position="185"/>
        <end position="218"/>
    </location>
</feature>
<dbReference type="OrthoDB" id="1664003at2"/>
<dbReference type="PROSITE" id="PS50005">
    <property type="entry name" value="TPR"/>
    <property type="match status" value="5"/>
</dbReference>
<dbReference type="EMBL" id="VFJB01000008">
    <property type="protein sequence ID" value="KAA0257295.1"/>
    <property type="molecule type" value="Genomic_DNA"/>
</dbReference>
<dbReference type="InterPro" id="IPR011990">
    <property type="entry name" value="TPR-like_helical_dom_sf"/>
</dbReference>